<dbReference type="InterPro" id="IPR040505">
    <property type="entry name" value="DUF5537"/>
</dbReference>
<gene>
    <name evidence="2" type="primary">C8orf89</name>
</gene>
<evidence type="ECO:0000313" key="3">
    <source>
        <dbReference type="Proteomes" id="UP000001595"/>
    </source>
</evidence>
<feature type="region of interest" description="Disordered" evidence="1">
    <location>
        <begin position="101"/>
        <end position="131"/>
    </location>
</feature>
<dbReference type="GeneTree" id="ENSGT00700000106212"/>
<accession>A0A8I5UEG2</accession>
<reference evidence="2" key="2">
    <citation type="submission" date="2025-08" db="UniProtKB">
        <authorList>
            <consortium name="Ensembl"/>
        </authorList>
    </citation>
    <scope>IDENTIFICATION</scope>
</reference>
<dbReference type="OMA" id="CTMVPLQ"/>
<proteinExistence type="predicted"/>
<organism evidence="2 3">
    <name type="scientific">Pongo abelii</name>
    <name type="common">Sumatran orangutan</name>
    <name type="synonym">Pongo pygmaeus abelii</name>
    <dbReference type="NCBI Taxonomy" id="9601"/>
    <lineage>
        <taxon>Eukaryota</taxon>
        <taxon>Metazoa</taxon>
        <taxon>Chordata</taxon>
        <taxon>Craniata</taxon>
        <taxon>Vertebrata</taxon>
        <taxon>Euteleostomi</taxon>
        <taxon>Mammalia</taxon>
        <taxon>Eutheria</taxon>
        <taxon>Euarchontoglires</taxon>
        <taxon>Primates</taxon>
        <taxon>Haplorrhini</taxon>
        <taxon>Catarrhini</taxon>
        <taxon>Hominidae</taxon>
        <taxon>Pongo</taxon>
    </lineage>
</organism>
<reference evidence="2 3" key="1">
    <citation type="submission" date="2008-02" db="EMBL/GenBank/DDBJ databases">
        <title>A 6x draft sequence assembly of the Pongo pygmaeus abelii genome.</title>
        <authorList>
            <person name="Wilson R.K."/>
            <person name="Mardis E."/>
        </authorList>
    </citation>
    <scope>NUCLEOTIDE SEQUENCE [LARGE SCALE GENOMIC DNA]</scope>
</reference>
<dbReference type="Ensembl" id="ENSPPYT00000042387.1">
    <property type="protein sequence ID" value="ENSPPYP00000042977.1"/>
    <property type="gene ID" value="ENSPPYG00000039677.1"/>
</dbReference>
<keyword evidence="3" id="KW-1185">Reference proteome</keyword>
<name>A0A8I5UEG2_PONAB</name>
<reference evidence="2" key="3">
    <citation type="submission" date="2025-09" db="UniProtKB">
        <authorList>
            <consortium name="Ensembl"/>
        </authorList>
    </citation>
    <scope>IDENTIFICATION</scope>
</reference>
<evidence type="ECO:0000256" key="1">
    <source>
        <dbReference type="SAM" id="MobiDB-lite"/>
    </source>
</evidence>
<dbReference type="Proteomes" id="UP000001595">
    <property type="component" value="Chromosome 8"/>
</dbReference>
<protein>
    <submittedName>
        <fullName evidence="2">Chromosome 8 open reading frame 89</fullName>
    </submittedName>
</protein>
<dbReference type="Pfam" id="PF17690">
    <property type="entry name" value="DUF5537"/>
    <property type="match status" value="1"/>
</dbReference>
<evidence type="ECO:0000313" key="2">
    <source>
        <dbReference type="Ensembl" id="ENSPPYP00000042977.1"/>
    </source>
</evidence>
<dbReference type="AlphaFoldDB" id="A0A8I5UEG2"/>
<sequence>MSVLSPEIKCETSKFTRSSFGSCFIFESSWKKAVLETQKIKKEYTTAFGLGELKECIKMPYLPGLQSCQKSVSSTPLEVPKRLPRADAEVSAVRLKKTKETCSVAPLREKSKADSPPPPPGSGFSDPLTGAPSQYLERLSKIAILEYDTIRQETTKKSNKSKKRDLRDC</sequence>